<keyword evidence="2" id="KW-1185">Reference proteome</keyword>
<protein>
    <submittedName>
        <fullName evidence="1">Uncharacterized protein</fullName>
    </submittedName>
</protein>
<evidence type="ECO:0000313" key="1">
    <source>
        <dbReference type="EMBL" id="QBP40727.1"/>
    </source>
</evidence>
<dbReference type="AlphaFoldDB" id="A0A4P6ZWI9"/>
<organism evidence="1 2">
    <name type="scientific">Paenisporosarcina antarctica</name>
    <dbReference type="NCBI Taxonomy" id="417367"/>
    <lineage>
        <taxon>Bacteria</taxon>
        <taxon>Bacillati</taxon>
        <taxon>Bacillota</taxon>
        <taxon>Bacilli</taxon>
        <taxon>Bacillales</taxon>
        <taxon>Caryophanaceae</taxon>
        <taxon>Paenisporosarcina</taxon>
    </lineage>
</organism>
<dbReference type="KEGG" id="panc:E2636_06165"/>
<dbReference type="Proteomes" id="UP000294292">
    <property type="component" value="Chromosome"/>
</dbReference>
<reference evidence="1 2" key="1">
    <citation type="submission" date="2019-03" db="EMBL/GenBank/DDBJ databases">
        <title>Complete genome sequence of Paenisporosarcina antarctica CGMCC 1.6503T.</title>
        <authorList>
            <person name="Rong J.-C."/>
            <person name="Chi N.-Y."/>
            <person name="Zhang Q.-F."/>
        </authorList>
    </citation>
    <scope>NUCLEOTIDE SEQUENCE [LARGE SCALE GENOMIC DNA]</scope>
    <source>
        <strain evidence="1 2">CGMCC 1.6503</strain>
    </source>
</reference>
<proteinExistence type="predicted"/>
<sequence>MREATFLIRELGGNWLVSPVPSKVASVEPKVDPIPLKVASVEPEVAPVEPKVVLVPSKVSKFKRH</sequence>
<gene>
    <name evidence="1" type="ORF">E2636_06165</name>
</gene>
<evidence type="ECO:0000313" key="2">
    <source>
        <dbReference type="Proteomes" id="UP000294292"/>
    </source>
</evidence>
<accession>A0A4P6ZWI9</accession>
<dbReference type="EMBL" id="CP038015">
    <property type="protein sequence ID" value="QBP40727.1"/>
    <property type="molecule type" value="Genomic_DNA"/>
</dbReference>
<name>A0A4P6ZWI9_9BACL</name>